<dbReference type="FunCoup" id="A0A7R8YXH3">
    <property type="interactions" value="50"/>
</dbReference>
<dbReference type="EMBL" id="LR899012">
    <property type="protein sequence ID" value="CAD7088460.1"/>
    <property type="molecule type" value="Genomic_DNA"/>
</dbReference>
<evidence type="ECO:0000256" key="4">
    <source>
        <dbReference type="ARBA" id="ARBA00023136"/>
    </source>
</evidence>
<name>A0A7R8YXH3_HERIL</name>
<gene>
    <name evidence="6" type="ORF">HERILL_LOCUS11083</name>
</gene>
<evidence type="ECO:0000313" key="6">
    <source>
        <dbReference type="EMBL" id="CAD7088460.1"/>
    </source>
</evidence>
<dbReference type="GO" id="GO:0099078">
    <property type="term" value="C:BORC complex"/>
    <property type="evidence" value="ECO:0007669"/>
    <property type="project" value="TreeGrafter"/>
</dbReference>
<organism evidence="6 7">
    <name type="scientific">Hermetia illucens</name>
    <name type="common">Black soldier fly</name>
    <dbReference type="NCBI Taxonomy" id="343691"/>
    <lineage>
        <taxon>Eukaryota</taxon>
        <taxon>Metazoa</taxon>
        <taxon>Ecdysozoa</taxon>
        <taxon>Arthropoda</taxon>
        <taxon>Hexapoda</taxon>
        <taxon>Insecta</taxon>
        <taxon>Pterygota</taxon>
        <taxon>Neoptera</taxon>
        <taxon>Endopterygota</taxon>
        <taxon>Diptera</taxon>
        <taxon>Brachycera</taxon>
        <taxon>Stratiomyomorpha</taxon>
        <taxon>Stratiomyidae</taxon>
        <taxon>Hermetiinae</taxon>
        <taxon>Hermetia</taxon>
    </lineage>
</organism>
<dbReference type="InParanoid" id="A0A7R8YXH3"/>
<dbReference type="OMA" id="HLNYQQE"/>
<evidence type="ECO:0000256" key="3">
    <source>
        <dbReference type="ARBA" id="ARBA00022295"/>
    </source>
</evidence>
<sequence>MASASSSSARHLFSDSKRRLADRVSVNVNNIGSVARQIVRSSKSTEILMQAAKNFAQLETSIDNSAQNLRKIELVRTHMGYQAEAIRDNTEKLDYVREQVCAMER</sequence>
<dbReference type="PANTHER" id="PTHR31397">
    <property type="entry name" value="BLOC-1-RELATED COMPLEX SUBUNIT 7 BORSC7"/>
    <property type="match status" value="1"/>
</dbReference>
<dbReference type="Pfam" id="PF16088">
    <property type="entry name" value="BORCS7"/>
    <property type="match status" value="1"/>
</dbReference>
<proteinExistence type="inferred from homology"/>
<evidence type="ECO:0000313" key="7">
    <source>
        <dbReference type="Proteomes" id="UP000594454"/>
    </source>
</evidence>
<evidence type="ECO:0000256" key="5">
    <source>
        <dbReference type="ARBA" id="ARBA00023228"/>
    </source>
</evidence>
<protein>
    <recommendedName>
        <fullName evidence="3">BLOC-1-related complex subunit 7</fullName>
    </recommendedName>
</protein>
<evidence type="ECO:0000256" key="2">
    <source>
        <dbReference type="ARBA" id="ARBA00005433"/>
    </source>
</evidence>
<accession>A0A7R8YXH3</accession>
<dbReference type="InterPro" id="IPR032143">
    <property type="entry name" value="BORCS7"/>
</dbReference>
<dbReference type="AlphaFoldDB" id="A0A7R8YXH3"/>
<dbReference type="GO" id="GO:0005765">
    <property type="term" value="C:lysosomal membrane"/>
    <property type="evidence" value="ECO:0007669"/>
    <property type="project" value="UniProtKB-SubCell"/>
</dbReference>
<dbReference type="PANTHER" id="PTHR31397:SF1">
    <property type="entry name" value="BLOC-1-RELATED COMPLEX SUBUNIT 7"/>
    <property type="match status" value="1"/>
</dbReference>
<keyword evidence="7" id="KW-1185">Reference proteome</keyword>
<dbReference type="Proteomes" id="UP000594454">
    <property type="component" value="Chromosome 4"/>
</dbReference>
<comment type="similarity">
    <text evidence="2">Belongs to the BORCS7 family.</text>
</comment>
<comment type="subcellular location">
    <subcellularLocation>
        <location evidence="1">Lysosome membrane</location>
    </subcellularLocation>
</comment>
<reference evidence="6 7" key="1">
    <citation type="submission" date="2020-11" db="EMBL/GenBank/DDBJ databases">
        <authorList>
            <person name="Wallbank WR R."/>
            <person name="Pardo Diaz C."/>
            <person name="Kozak K."/>
            <person name="Martin S."/>
            <person name="Jiggins C."/>
            <person name="Moest M."/>
            <person name="Warren A I."/>
            <person name="Generalovic N T."/>
            <person name="Byers J.R.P. K."/>
            <person name="Montejo-Kovacevich G."/>
            <person name="Yen C E."/>
        </authorList>
    </citation>
    <scope>NUCLEOTIDE SEQUENCE [LARGE SCALE GENOMIC DNA]</scope>
</reference>
<keyword evidence="4" id="KW-0472">Membrane</keyword>
<dbReference type="OrthoDB" id="5567844at2759"/>
<evidence type="ECO:0000256" key="1">
    <source>
        <dbReference type="ARBA" id="ARBA00004656"/>
    </source>
</evidence>
<keyword evidence="5" id="KW-0458">Lysosome</keyword>